<dbReference type="InterPro" id="IPR016516">
    <property type="entry name" value="UCP07580"/>
</dbReference>
<accession>A0ABW0QGL0</accession>
<organism evidence="1 2">
    <name type="scientific">Polaromonas jejuensis</name>
    <dbReference type="NCBI Taxonomy" id="457502"/>
    <lineage>
        <taxon>Bacteria</taxon>
        <taxon>Pseudomonadati</taxon>
        <taxon>Pseudomonadota</taxon>
        <taxon>Betaproteobacteria</taxon>
        <taxon>Burkholderiales</taxon>
        <taxon>Comamonadaceae</taxon>
        <taxon>Polaromonas</taxon>
    </lineage>
</organism>
<dbReference type="GO" id="GO:0016787">
    <property type="term" value="F:hydrolase activity"/>
    <property type="evidence" value="ECO:0007669"/>
    <property type="project" value="UniProtKB-KW"/>
</dbReference>
<dbReference type="RefSeq" id="WP_068831999.1">
    <property type="nucleotide sequence ID" value="NZ_JBHSMX010000066.1"/>
</dbReference>
<protein>
    <submittedName>
        <fullName evidence="1">Metal-dependent hydrolase</fullName>
    </submittedName>
</protein>
<dbReference type="EMBL" id="JBHSMX010000066">
    <property type="protein sequence ID" value="MFC5524076.1"/>
    <property type="molecule type" value="Genomic_DNA"/>
</dbReference>
<dbReference type="PANTHER" id="PTHR39456:SF1">
    <property type="entry name" value="METAL-DEPENDENT HYDROLASE"/>
    <property type="match status" value="1"/>
</dbReference>
<evidence type="ECO:0000313" key="1">
    <source>
        <dbReference type="EMBL" id="MFC5524076.1"/>
    </source>
</evidence>
<dbReference type="Proteomes" id="UP001596084">
    <property type="component" value="Unassembled WGS sequence"/>
</dbReference>
<proteinExistence type="predicted"/>
<reference evidence="2" key="1">
    <citation type="journal article" date="2019" name="Int. J. Syst. Evol. Microbiol.">
        <title>The Global Catalogue of Microorganisms (GCM) 10K type strain sequencing project: providing services to taxonomists for standard genome sequencing and annotation.</title>
        <authorList>
            <consortium name="The Broad Institute Genomics Platform"/>
            <consortium name="The Broad Institute Genome Sequencing Center for Infectious Disease"/>
            <person name="Wu L."/>
            <person name="Ma J."/>
        </authorList>
    </citation>
    <scope>NUCLEOTIDE SEQUENCE [LARGE SCALE GENOMIC DNA]</scope>
    <source>
        <strain evidence="2">CGMCC 4.7277</strain>
    </source>
</reference>
<dbReference type="InterPro" id="IPR009078">
    <property type="entry name" value="Ferritin-like_SF"/>
</dbReference>
<gene>
    <name evidence="1" type="ORF">ACFPP7_24665</name>
</gene>
<dbReference type="PANTHER" id="PTHR39456">
    <property type="entry name" value="METAL-DEPENDENT HYDROLASE"/>
    <property type="match status" value="1"/>
</dbReference>
<keyword evidence="2" id="KW-1185">Reference proteome</keyword>
<dbReference type="Pfam" id="PF10118">
    <property type="entry name" value="Metal_hydrol"/>
    <property type="match status" value="1"/>
</dbReference>
<name>A0ABW0QGL0_9BURK</name>
<dbReference type="PIRSF" id="PIRSF007580">
    <property type="entry name" value="UCP07580"/>
    <property type="match status" value="1"/>
</dbReference>
<comment type="caution">
    <text evidence="1">The sequence shown here is derived from an EMBL/GenBank/DDBJ whole genome shotgun (WGS) entry which is preliminary data.</text>
</comment>
<dbReference type="SUPFAM" id="SSF47240">
    <property type="entry name" value="Ferritin-like"/>
    <property type="match status" value="1"/>
</dbReference>
<evidence type="ECO:0000313" key="2">
    <source>
        <dbReference type="Proteomes" id="UP001596084"/>
    </source>
</evidence>
<keyword evidence="1" id="KW-0378">Hydrolase</keyword>
<sequence>MQHSPSPSATLAHASGLTVRKLQVDLSQGFARHWHGGDAFLSQYYNALSMSFPVGEQSFIDSVRDGLKLLPESPENAKLREAATQFIGQEATHRHVHILYNAHLEKQGLVNRWQHWASRRIDFGRKRGIHPRHWLAVTAAYEHCTAVFADGTLRYERWFANADPKMATLWRWHAAEETEHRAVAFDLYTALGGNYAWRIRWYFYALLLFILDAGRQTVLNLWHDGSAFKPGTWWSALKFFWGKDGMVWRCTGPLLAYLRRDFHPDQEAHSAPEAQGQALAARWLADNAKSWRAVR</sequence>